<evidence type="ECO:0000256" key="4">
    <source>
        <dbReference type="ARBA" id="ARBA00022989"/>
    </source>
</evidence>
<keyword evidence="7 11" id="KW-0472">Membrane</keyword>
<feature type="transmembrane region" description="Helical" evidence="11">
    <location>
        <begin position="59"/>
        <end position="80"/>
    </location>
</feature>
<dbReference type="AlphaFoldDB" id="A0AA38RW13"/>
<dbReference type="GO" id="GO:0043386">
    <property type="term" value="P:mycotoxin biosynthetic process"/>
    <property type="evidence" value="ECO:0007669"/>
    <property type="project" value="InterPro"/>
</dbReference>
<organism evidence="12 13">
    <name type="scientific">Pleurostoma richardsiae</name>
    <dbReference type="NCBI Taxonomy" id="41990"/>
    <lineage>
        <taxon>Eukaryota</taxon>
        <taxon>Fungi</taxon>
        <taxon>Dikarya</taxon>
        <taxon>Ascomycota</taxon>
        <taxon>Pezizomycotina</taxon>
        <taxon>Sordariomycetes</taxon>
        <taxon>Sordariomycetidae</taxon>
        <taxon>Calosphaeriales</taxon>
        <taxon>Pleurostomataceae</taxon>
        <taxon>Pleurostoma</taxon>
    </lineage>
</organism>
<comment type="pathway">
    <text evidence="2">Mycotoxin biosynthesis.</text>
</comment>
<evidence type="ECO:0000256" key="5">
    <source>
        <dbReference type="ARBA" id="ARBA00023002"/>
    </source>
</evidence>
<keyword evidence="3 11" id="KW-0812">Transmembrane</keyword>
<evidence type="ECO:0000256" key="6">
    <source>
        <dbReference type="ARBA" id="ARBA00023026"/>
    </source>
</evidence>
<protein>
    <recommendedName>
        <fullName evidence="14">Oxidase ustYa</fullName>
    </recommendedName>
</protein>
<dbReference type="Pfam" id="PF11807">
    <property type="entry name" value="UstYa"/>
    <property type="match status" value="1"/>
</dbReference>
<evidence type="ECO:0000256" key="9">
    <source>
        <dbReference type="ARBA" id="ARBA00035112"/>
    </source>
</evidence>
<dbReference type="InterPro" id="IPR021765">
    <property type="entry name" value="UstYa-like"/>
</dbReference>
<dbReference type="PANTHER" id="PTHR33365">
    <property type="entry name" value="YALI0B05434P"/>
    <property type="match status" value="1"/>
</dbReference>
<sequence length="259" mass="29135">MDSKHHVYDTVSITDDPEESMSNTEVDESLMGDEKQWHPSGTDRRQRRKSTILMSLRSYRWLIDAAFLLVIVALLALLLLQERRRDASSASWQVGGDYSGAGPQFPTKIVKFEADMSFSPMNSSEFFEDKTLALWNTLMPAGTGYGTENQTFFTTSMTHQLHCVYMMARIYSGVVANMSAALPDDYHFHFLHCVDYMRQAVMCSADLAMEPHEPSDSDDMGPADGGWNGHHVCKDYKQVIGYLEGQIADGVRVVLPIDD</sequence>
<feature type="compositionally biased region" description="Acidic residues" evidence="10">
    <location>
        <begin position="15"/>
        <end position="31"/>
    </location>
</feature>
<evidence type="ECO:0008006" key="14">
    <source>
        <dbReference type="Google" id="ProtNLM"/>
    </source>
</evidence>
<evidence type="ECO:0000256" key="10">
    <source>
        <dbReference type="SAM" id="MobiDB-lite"/>
    </source>
</evidence>
<comment type="similarity">
    <text evidence="9">Belongs to the ustYa family.</text>
</comment>
<dbReference type="GO" id="GO:0016020">
    <property type="term" value="C:membrane"/>
    <property type="evidence" value="ECO:0007669"/>
    <property type="project" value="UniProtKB-SubCell"/>
</dbReference>
<evidence type="ECO:0000256" key="2">
    <source>
        <dbReference type="ARBA" id="ARBA00004685"/>
    </source>
</evidence>
<comment type="subcellular location">
    <subcellularLocation>
        <location evidence="1">Membrane</location>
        <topology evidence="1">Single-pass membrane protein</topology>
    </subcellularLocation>
</comment>
<feature type="region of interest" description="Disordered" evidence="10">
    <location>
        <begin position="1"/>
        <end position="44"/>
    </location>
</feature>
<evidence type="ECO:0000256" key="3">
    <source>
        <dbReference type="ARBA" id="ARBA00022692"/>
    </source>
</evidence>
<keyword evidence="4 11" id="KW-1133">Transmembrane helix</keyword>
<accession>A0AA38RW13</accession>
<keyword evidence="8" id="KW-0325">Glycoprotein</keyword>
<feature type="compositionally biased region" description="Basic and acidic residues" evidence="10">
    <location>
        <begin position="32"/>
        <end position="44"/>
    </location>
</feature>
<keyword evidence="6" id="KW-0843">Virulence</keyword>
<evidence type="ECO:0000313" key="13">
    <source>
        <dbReference type="Proteomes" id="UP001174694"/>
    </source>
</evidence>
<proteinExistence type="inferred from homology"/>
<dbReference type="PANTHER" id="PTHR33365:SF11">
    <property type="entry name" value="TAT PATHWAY SIGNAL SEQUENCE"/>
    <property type="match status" value="1"/>
</dbReference>
<evidence type="ECO:0000256" key="1">
    <source>
        <dbReference type="ARBA" id="ARBA00004167"/>
    </source>
</evidence>
<reference evidence="12" key="1">
    <citation type="submission" date="2022-07" db="EMBL/GenBank/DDBJ databases">
        <title>Fungi with potential for degradation of polypropylene.</title>
        <authorList>
            <person name="Gostincar C."/>
        </authorList>
    </citation>
    <scope>NUCLEOTIDE SEQUENCE</scope>
    <source>
        <strain evidence="12">EXF-13308</strain>
    </source>
</reference>
<evidence type="ECO:0000256" key="7">
    <source>
        <dbReference type="ARBA" id="ARBA00023136"/>
    </source>
</evidence>
<comment type="caution">
    <text evidence="12">The sequence shown here is derived from an EMBL/GenBank/DDBJ whole genome shotgun (WGS) entry which is preliminary data.</text>
</comment>
<keyword evidence="13" id="KW-1185">Reference proteome</keyword>
<name>A0AA38RW13_9PEZI</name>
<keyword evidence="5" id="KW-0560">Oxidoreductase</keyword>
<evidence type="ECO:0000256" key="11">
    <source>
        <dbReference type="SAM" id="Phobius"/>
    </source>
</evidence>
<dbReference type="Proteomes" id="UP001174694">
    <property type="component" value="Unassembled WGS sequence"/>
</dbReference>
<evidence type="ECO:0000256" key="8">
    <source>
        <dbReference type="ARBA" id="ARBA00023180"/>
    </source>
</evidence>
<evidence type="ECO:0000313" key="12">
    <source>
        <dbReference type="EMBL" id="KAJ9149473.1"/>
    </source>
</evidence>
<dbReference type="GO" id="GO:0016491">
    <property type="term" value="F:oxidoreductase activity"/>
    <property type="evidence" value="ECO:0007669"/>
    <property type="project" value="UniProtKB-KW"/>
</dbReference>
<gene>
    <name evidence="12" type="ORF">NKR23_g4354</name>
</gene>
<dbReference type="EMBL" id="JANBVO010000010">
    <property type="protein sequence ID" value="KAJ9149473.1"/>
    <property type="molecule type" value="Genomic_DNA"/>
</dbReference>